<evidence type="ECO:0000256" key="1">
    <source>
        <dbReference type="SAM" id="SignalP"/>
    </source>
</evidence>
<dbReference type="RefSeq" id="WP_157334786.1">
    <property type="nucleotide sequence ID" value="NZ_RHLK01000003.1"/>
</dbReference>
<keyword evidence="3" id="KW-1185">Reference proteome</keyword>
<protein>
    <submittedName>
        <fullName evidence="2">Uncharacterized protein</fullName>
    </submittedName>
</protein>
<gene>
    <name evidence="2" type="ORF">EDM21_09140</name>
</gene>
<organism evidence="2 3">
    <name type="scientific">Paenibacillus lutrae</name>
    <dbReference type="NCBI Taxonomy" id="2078573"/>
    <lineage>
        <taxon>Bacteria</taxon>
        <taxon>Bacillati</taxon>
        <taxon>Bacillota</taxon>
        <taxon>Bacilli</taxon>
        <taxon>Bacillales</taxon>
        <taxon>Paenibacillaceae</taxon>
        <taxon>Paenibacillus</taxon>
    </lineage>
</organism>
<comment type="caution">
    <text evidence="2">The sequence shown here is derived from an EMBL/GenBank/DDBJ whole genome shotgun (WGS) entry which is preliminary data.</text>
</comment>
<feature type="signal peptide" evidence="1">
    <location>
        <begin position="1"/>
        <end position="29"/>
    </location>
</feature>
<accession>A0A7X3FHE3</accession>
<dbReference type="Proteomes" id="UP000490800">
    <property type="component" value="Unassembled WGS sequence"/>
</dbReference>
<feature type="chain" id="PRO_5030647561" evidence="1">
    <location>
        <begin position="30"/>
        <end position="214"/>
    </location>
</feature>
<dbReference type="AlphaFoldDB" id="A0A7X3FHE3"/>
<dbReference type="EMBL" id="RHLK01000003">
    <property type="protein sequence ID" value="MVO99695.1"/>
    <property type="molecule type" value="Genomic_DNA"/>
</dbReference>
<keyword evidence="1" id="KW-0732">Signal</keyword>
<evidence type="ECO:0000313" key="2">
    <source>
        <dbReference type="EMBL" id="MVO99695.1"/>
    </source>
</evidence>
<proteinExistence type="predicted"/>
<name>A0A7X3FHE3_9BACL</name>
<dbReference type="OrthoDB" id="1954668at2"/>
<reference evidence="2 3" key="1">
    <citation type="journal article" date="2019" name="Microorganisms">
        <title>Paenibacillus lutrae sp. nov., A Chitinolytic Species Isolated from A River Otter in Castril Natural Park, Granada, Spain.</title>
        <authorList>
            <person name="Rodriguez M."/>
            <person name="Reina J.C."/>
            <person name="Bejar V."/>
            <person name="Llamas I."/>
        </authorList>
    </citation>
    <scope>NUCLEOTIDE SEQUENCE [LARGE SCALE GENOMIC DNA]</scope>
    <source>
        <strain evidence="2 3">N10</strain>
    </source>
</reference>
<evidence type="ECO:0000313" key="3">
    <source>
        <dbReference type="Proteomes" id="UP000490800"/>
    </source>
</evidence>
<sequence length="214" mass="23376">MMRRIGIMAVLSVSAASIASFSAPNSAYADAEALYRTGPMPNYWEHAGIRKAGSGVYEIKGYGYTVDLNSFTDFVGSETYLGPFTNPTMTATDKKNVLSTVAAMAADPDINYVGVNMIDWDANSGESIAPSEIDDIRCDGVVEYAYEWNNHWVWGRTTDGTKNGTPTNFDVSNIKYAKEHQNLGGDQPWFETSPLVQRGGAGTAWTKLRKTTTN</sequence>